<reference evidence="2" key="1">
    <citation type="submission" date="2022-11" db="EMBL/GenBank/DDBJ databases">
        <authorList>
            <person name="Kikuchi T."/>
        </authorList>
    </citation>
    <scope>NUCLEOTIDE SEQUENCE</scope>
    <source>
        <strain evidence="2">PS1010</strain>
    </source>
</reference>
<gene>
    <name evidence="2" type="ORF">CAMP_LOCUS18169</name>
</gene>
<comment type="caution">
    <text evidence="2">The sequence shown here is derived from an EMBL/GenBank/DDBJ whole genome shotgun (WGS) entry which is preliminary data.</text>
</comment>
<keyword evidence="3" id="KW-1185">Reference proteome</keyword>
<feature type="compositionally biased region" description="Acidic residues" evidence="1">
    <location>
        <begin position="64"/>
        <end position="73"/>
    </location>
</feature>
<name>A0A9P1NBM4_9PELO</name>
<accession>A0A9P1NBM4</accession>
<organism evidence="2 3">
    <name type="scientific">Caenorhabditis angaria</name>
    <dbReference type="NCBI Taxonomy" id="860376"/>
    <lineage>
        <taxon>Eukaryota</taxon>
        <taxon>Metazoa</taxon>
        <taxon>Ecdysozoa</taxon>
        <taxon>Nematoda</taxon>
        <taxon>Chromadorea</taxon>
        <taxon>Rhabditida</taxon>
        <taxon>Rhabditina</taxon>
        <taxon>Rhabditomorpha</taxon>
        <taxon>Rhabditoidea</taxon>
        <taxon>Rhabditidae</taxon>
        <taxon>Peloderinae</taxon>
        <taxon>Caenorhabditis</taxon>
    </lineage>
</organism>
<dbReference type="AlphaFoldDB" id="A0A9P1NBM4"/>
<evidence type="ECO:0000256" key="1">
    <source>
        <dbReference type="SAM" id="MobiDB-lite"/>
    </source>
</evidence>
<proteinExistence type="predicted"/>
<protein>
    <submittedName>
        <fullName evidence="2">Uncharacterized protein</fullName>
    </submittedName>
</protein>
<feature type="compositionally biased region" description="Acidic residues" evidence="1">
    <location>
        <begin position="9"/>
        <end position="18"/>
    </location>
</feature>
<evidence type="ECO:0000313" key="2">
    <source>
        <dbReference type="EMBL" id="CAI5455532.1"/>
    </source>
</evidence>
<sequence length="90" mass="11097">MSLDTHFEDQEDEEDEDYQPPIVYRVMFSNRRDDNRVRLFRVLDSPKNYFRNMYYVQNLPTIIEENEEEETDQKDEQNKDQDEPEINESQ</sequence>
<feature type="region of interest" description="Disordered" evidence="1">
    <location>
        <begin position="1"/>
        <end position="21"/>
    </location>
</feature>
<evidence type="ECO:0000313" key="3">
    <source>
        <dbReference type="Proteomes" id="UP001152747"/>
    </source>
</evidence>
<dbReference type="Proteomes" id="UP001152747">
    <property type="component" value="Unassembled WGS sequence"/>
</dbReference>
<feature type="region of interest" description="Disordered" evidence="1">
    <location>
        <begin position="61"/>
        <end position="90"/>
    </location>
</feature>
<dbReference type="EMBL" id="CANHGI010000006">
    <property type="protein sequence ID" value="CAI5455532.1"/>
    <property type="molecule type" value="Genomic_DNA"/>
</dbReference>